<dbReference type="AlphaFoldDB" id="A0A8C2Z7F8"/>
<dbReference type="InterPro" id="IPR007110">
    <property type="entry name" value="Ig-like_dom"/>
</dbReference>
<dbReference type="InterPro" id="IPR050488">
    <property type="entry name" value="Ig_Fc_receptor"/>
</dbReference>
<dbReference type="Gene3D" id="2.60.40.10">
    <property type="entry name" value="Immunoglobulins"/>
    <property type="match status" value="3"/>
</dbReference>
<dbReference type="SMART" id="SM00409">
    <property type="entry name" value="IG"/>
    <property type="match status" value="3"/>
</dbReference>
<name>A0A8C2Z7F8_CYCLU</name>
<keyword evidence="1" id="KW-0732">Signal</keyword>
<dbReference type="InterPro" id="IPR003598">
    <property type="entry name" value="Ig_sub2"/>
</dbReference>
<keyword evidence="2" id="KW-1015">Disulfide bond</keyword>
<feature type="domain" description="Ig-like" evidence="4">
    <location>
        <begin position="76"/>
        <end position="140"/>
    </location>
</feature>
<dbReference type="InterPro" id="IPR013783">
    <property type="entry name" value="Ig-like_fold"/>
</dbReference>
<reference evidence="5" key="1">
    <citation type="submission" date="2025-05" db="UniProtKB">
        <authorList>
            <consortium name="Ensembl"/>
        </authorList>
    </citation>
    <scope>IDENTIFICATION</scope>
</reference>
<dbReference type="GO" id="GO:0009897">
    <property type="term" value="C:external side of plasma membrane"/>
    <property type="evidence" value="ECO:0007669"/>
    <property type="project" value="TreeGrafter"/>
</dbReference>
<feature type="domain" description="Ig-like" evidence="4">
    <location>
        <begin position="252"/>
        <end position="329"/>
    </location>
</feature>
<evidence type="ECO:0000256" key="1">
    <source>
        <dbReference type="ARBA" id="ARBA00022729"/>
    </source>
</evidence>
<dbReference type="Ensembl" id="ENSCLMT00005024218.1">
    <property type="protein sequence ID" value="ENSCLMP00005023128.1"/>
    <property type="gene ID" value="ENSCLMG00005011486.1"/>
</dbReference>
<keyword evidence="6" id="KW-1185">Reference proteome</keyword>
<dbReference type="SUPFAM" id="SSF48726">
    <property type="entry name" value="Immunoglobulin"/>
    <property type="match status" value="2"/>
</dbReference>
<dbReference type="SMART" id="SM00408">
    <property type="entry name" value="IGc2"/>
    <property type="match status" value="2"/>
</dbReference>
<evidence type="ECO:0000256" key="2">
    <source>
        <dbReference type="ARBA" id="ARBA00023157"/>
    </source>
</evidence>
<dbReference type="GeneTree" id="ENSGT01010000228334"/>
<dbReference type="Ensembl" id="ENSCLMT00005024222.1">
    <property type="protein sequence ID" value="ENSCLMP00005023132.1"/>
    <property type="gene ID" value="ENSCLMG00005011490.1"/>
</dbReference>
<dbReference type="InterPro" id="IPR036179">
    <property type="entry name" value="Ig-like_dom_sf"/>
</dbReference>
<sequence length="372" mass="41399">MQFFSKDSLSLSCEGNSTEWRVRRFIKYDHLAYCSSWGTMTGSTCSINSNGISGVYWCESETGQFSNAANITVQSGDVILVSSVHPVTEGHSVTLSCRLRTEKVLYSVDFYKNGKLISNDASGELFISEVTKSDEGFYKCEGRDSSQGFRSLKSPKSWLSVKYFHPAASLTVSPPRMQFFSKESLSLSCEGNSPEWRVRRFIKYVHLAYCSSLGTMTGSTCSINSIGISGVYWCESETGQFSNAANITVQSGDVILVSSVHPVTEGHSVTLSCRLRTEKVLYKVDFYKNDKLISNDASGELFISEVTKSDEGFYKCEGRDSPQGFRSLTSPESWLSVKCEYKIKNAVIISLIILLLLVLYCYRKSKGEICSF</sequence>
<organism evidence="5 6">
    <name type="scientific">Cyclopterus lumpus</name>
    <name type="common">Lumpsucker</name>
    <dbReference type="NCBI Taxonomy" id="8103"/>
    <lineage>
        <taxon>Eukaryota</taxon>
        <taxon>Metazoa</taxon>
        <taxon>Chordata</taxon>
        <taxon>Craniata</taxon>
        <taxon>Vertebrata</taxon>
        <taxon>Euteleostomi</taxon>
        <taxon>Actinopterygii</taxon>
        <taxon>Neopterygii</taxon>
        <taxon>Teleostei</taxon>
        <taxon>Neoteleostei</taxon>
        <taxon>Acanthomorphata</taxon>
        <taxon>Eupercaria</taxon>
        <taxon>Perciformes</taxon>
        <taxon>Cottioidei</taxon>
        <taxon>Cottales</taxon>
        <taxon>Cyclopteridae</taxon>
        <taxon>Cyclopterus</taxon>
    </lineage>
</organism>
<proteinExistence type="predicted"/>
<dbReference type="GO" id="GO:0007166">
    <property type="term" value="P:cell surface receptor signaling pathway"/>
    <property type="evidence" value="ECO:0007669"/>
    <property type="project" value="TreeGrafter"/>
</dbReference>
<accession>A0A8C2Z7F8</accession>
<keyword evidence="3" id="KW-1133">Transmembrane helix</keyword>
<keyword evidence="3" id="KW-0472">Membrane</keyword>
<evidence type="ECO:0000313" key="6">
    <source>
        <dbReference type="Proteomes" id="UP000694565"/>
    </source>
</evidence>
<keyword evidence="3" id="KW-0812">Transmembrane</keyword>
<evidence type="ECO:0000313" key="5">
    <source>
        <dbReference type="Ensembl" id="ENSCLMP00005023132.1"/>
    </source>
</evidence>
<dbReference type="Proteomes" id="UP000694565">
    <property type="component" value="Unplaced"/>
</dbReference>
<protein>
    <recommendedName>
        <fullName evidence="4">Ig-like domain-containing protein</fullName>
    </recommendedName>
</protein>
<evidence type="ECO:0000259" key="4">
    <source>
        <dbReference type="PROSITE" id="PS50835"/>
    </source>
</evidence>
<dbReference type="PANTHER" id="PTHR11481:SF64">
    <property type="entry name" value="FC RECEPTOR-LIKE PROTEIN 4"/>
    <property type="match status" value="1"/>
</dbReference>
<dbReference type="GO" id="GO:0006955">
    <property type="term" value="P:immune response"/>
    <property type="evidence" value="ECO:0007669"/>
    <property type="project" value="TreeGrafter"/>
</dbReference>
<dbReference type="PANTHER" id="PTHR11481">
    <property type="entry name" value="IMMUNOGLOBULIN FC RECEPTOR"/>
    <property type="match status" value="1"/>
</dbReference>
<feature type="transmembrane region" description="Helical" evidence="3">
    <location>
        <begin position="343"/>
        <end position="362"/>
    </location>
</feature>
<dbReference type="InterPro" id="IPR003599">
    <property type="entry name" value="Ig_sub"/>
</dbReference>
<evidence type="ECO:0000256" key="3">
    <source>
        <dbReference type="SAM" id="Phobius"/>
    </source>
</evidence>
<dbReference type="PROSITE" id="PS50835">
    <property type="entry name" value="IG_LIKE"/>
    <property type="match status" value="2"/>
</dbReference>
<dbReference type="GO" id="GO:0004888">
    <property type="term" value="F:transmembrane signaling receptor activity"/>
    <property type="evidence" value="ECO:0007669"/>
    <property type="project" value="TreeGrafter"/>
</dbReference>
<dbReference type="Pfam" id="PF13895">
    <property type="entry name" value="Ig_2"/>
    <property type="match status" value="2"/>
</dbReference>